<evidence type="ECO:0000256" key="1">
    <source>
        <dbReference type="SAM" id="MobiDB-lite"/>
    </source>
</evidence>
<feature type="compositionally biased region" description="Basic and acidic residues" evidence="1">
    <location>
        <begin position="79"/>
        <end position="90"/>
    </location>
</feature>
<feature type="compositionally biased region" description="Basic residues" evidence="1">
    <location>
        <begin position="91"/>
        <end position="106"/>
    </location>
</feature>
<protein>
    <submittedName>
        <fullName evidence="2">Uncharacterized protein</fullName>
    </submittedName>
</protein>
<reference evidence="2 3" key="1">
    <citation type="submission" date="2024-06" db="EMBL/GenBank/DDBJ databases">
        <title>Complete genome of Phlyctema vagabunda strain 19-DSS-EL-015.</title>
        <authorList>
            <person name="Fiorenzani C."/>
        </authorList>
    </citation>
    <scope>NUCLEOTIDE SEQUENCE [LARGE SCALE GENOMIC DNA]</scope>
    <source>
        <strain evidence="2 3">19-DSS-EL-015</strain>
    </source>
</reference>
<comment type="caution">
    <text evidence="2">The sequence shown here is derived from an EMBL/GenBank/DDBJ whole genome shotgun (WGS) entry which is preliminary data.</text>
</comment>
<keyword evidence="3" id="KW-1185">Reference proteome</keyword>
<evidence type="ECO:0000313" key="3">
    <source>
        <dbReference type="Proteomes" id="UP001629113"/>
    </source>
</evidence>
<dbReference type="Proteomes" id="UP001629113">
    <property type="component" value="Unassembled WGS sequence"/>
</dbReference>
<accession>A0ABR4PES5</accession>
<feature type="region of interest" description="Disordered" evidence="1">
    <location>
        <begin position="78"/>
        <end position="108"/>
    </location>
</feature>
<evidence type="ECO:0000313" key="2">
    <source>
        <dbReference type="EMBL" id="KAL3421826.1"/>
    </source>
</evidence>
<name>A0ABR4PES5_9HELO</name>
<proteinExistence type="predicted"/>
<organism evidence="2 3">
    <name type="scientific">Phlyctema vagabunda</name>
    <dbReference type="NCBI Taxonomy" id="108571"/>
    <lineage>
        <taxon>Eukaryota</taxon>
        <taxon>Fungi</taxon>
        <taxon>Dikarya</taxon>
        <taxon>Ascomycota</taxon>
        <taxon>Pezizomycotina</taxon>
        <taxon>Leotiomycetes</taxon>
        <taxon>Helotiales</taxon>
        <taxon>Dermateaceae</taxon>
        <taxon>Phlyctema</taxon>
    </lineage>
</organism>
<sequence length="133" mass="15426">MTLSLRIMSASLSPRERRTAKRVAKDIIGSPAPLWAHVGEDQKDRMFDQFMQRLRDTQNSKIAIVLEKDRETAFTMFQEKSKSMRAEEKRSGKKGSQRKRRYASKHKGWEGECWSWVRGGRRRRKSRAGGGIA</sequence>
<gene>
    <name evidence="2" type="ORF">PVAG01_05982</name>
</gene>
<dbReference type="EMBL" id="JBFCZG010000005">
    <property type="protein sequence ID" value="KAL3421826.1"/>
    <property type="molecule type" value="Genomic_DNA"/>
</dbReference>